<reference evidence="1" key="1">
    <citation type="submission" date="2023-07" db="EMBL/GenBank/DDBJ databases">
        <title>Brevundimonas soil sp. nov., isolated from the soil of chemical plant.</title>
        <authorList>
            <person name="Wu N."/>
        </authorList>
    </citation>
    <scope>NUCLEOTIDE SEQUENCE</scope>
    <source>
        <strain evidence="1">XZ-24</strain>
    </source>
</reference>
<dbReference type="EMBL" id="JAUKTR010000005">
    <property type="protein sequence ID" value="MDO1560129.1"/>
    <property type="molecule type" value="Genomic_DNA"/>
</dbReference>
<organism evidence="1 2">
    <name type="scientific">Peiella sedimenti</name>
    <dbReference type="NCBI Taxonomy" id="3061083"/>
    <lineage>
        <taxon>Bacteria</taxon>
        <taxon>Pseudomonadati</taxon>
        <taxon>Pseudomonadota</taxon>
        <taxon>Alphaproteobacteria</taxon>
        <taxon>Caulobacterales</taxon>
        <taxon>Caulobacteraceae</taxon>
        <taxon>Peiella</taxon>
    </lineage>
</organism>
<dbReference type="RefSeq" id="WP_302110559.1">
    <property type="nucleotide sequence ID" value="NZ_JAUKTR010000005.1"/>
</dbReference>
<dbReference type="Proteomes" id="UP001169063">
    <property type="component" value="Unassembled WGS sequence"/>
</dbReference>
<accession>A0ABT8SNI1</accession>
<gene>
    <name evidence="1" type="ORF">Q0812_11895</name>
</gene>
<evidence type="ECO:0000313" key="1">
    <source>
        <dbReference type="EMBL" id="MDO1560129.1"/>
    </source>
</evidence>
<protein>
    <submittedName>
        <fullName evidence="1">Uncharacterized protein</fullName>
    </submittedName>
</protein>
<proteinExistence type="predicted"/>
<sequence>MTTNTIGAPRPGSRDDAFFDLILSSLELIAMLGETINEAAIFQMELIEVMGLTGPTGRRVSLSEL</sequence>
<name>A0ABT8SNI1_9CAUL</name>
<keyword evidence="2" id="KW-1185">Reference proteome</keyword>
<comment type="caution">
    <text evidence="1">The sequence shown here is derived from an EMBL/GenBank/DDBJ whole genome shotgun (WGS) entry which is preliminary data.</text>
</comment>
<evidence type="ECO:0000313" key="2">
    <source>
        <dbReference type="Proteomes" id="UP001169063"/>
    </source>
</evidence>